<reference evidence="5" key="1">
    <citation type="submission" date="2017-06" db="EMBL/GenBank/DDBJ databases">
        <title>Genome analysis of Fimbriiglobus ruber SP5, the first member of the order Planctomycetales with confirmed chitinolytic capability.</title>
        <authorList>
            <person name="Ravin N.V."/>
            <person name="Rakitin A.L."/>
            <person name="Ivanova A.A."/>
            <person name="Beletsky A.V."/>
            <person name="Kulichevskaya I.S."/>
            <person name="Mardanov A.V."/>
            <person name="Dedysh S.N."/>
        </authorList>
    </citation>
    <scope>NUCLEOTIDE SEQUENCE [LARGE SCALE GENOMIC DNA]</scope>
    <source>
        <strain evidence="5">SP5</strain>
    </source>
</reference>
<dbReference type="SUPFAM" id="SSF82171">
    <property type="entry name" value="DPP6 N-terminal domain-like"/>
    <property type="match status" value="1"/>
</dbReference>
<dbReference type="EMBL" id="NIDE01000003">
    <property type="protein sequence ID" value="OWK44554.1"/>
    <property type="molecule type" value="Genomic_DNA"/>
</dbReference>
<dbReference type="Proteomes" id="UP000214646">
    <property type="component" value="Unassembled WGS sequence"/>
</dbReference>
<feature type="compositionally biased region" description="Low complexity" evidence="2">
    <location>
        <begin position="220"/>
        <end position="231"/>
    </location>
</feature>
<evidence type="ECO:0000259" key="3">
    <source>
        <dbReference type="Pfam" id="PF00326"/>
    </source>
</evidence>
<dbReference type="PANTHER" id="PTHR42776">
    <property type="entry name" value="SERINE PEPTIDASE S9 FAMILY MEMBER"/>
    <property type="match status" value="1"/>
</dbReference>
<dbReference type="Gene3D" id="3.40.50.1820">
    <property type="entry name" value="alpha/beta hydrolase"/>
    <property type="match status" value="1"/>
</dbReference>
<evidence type="ECO:0000256" key="2">
    <source>
        <dbReference type="SAM" id="MobiDB-lite"/>
    </source>
</evidence>
<evidence type="ECO:0000256" key="1">
    <source>
        <dbReference type="ARBA" id="ARBA00022801"/>
    </source>
</evidence>
<keyword evidence="5" id="KW-1185">Reference proteome</keyword>
<gene>
    <name evidence="4" type="ORF">FRUB_02486</name>
</gene>
<dbReference type="Pfam" id="PF00326">
    <property type="entry name" value="Peptidase_S9"/>
    <property type="match status" value="1"/>
</dbReference>
<sequence>METFLMFRAVWATGLAIALLASITDLRAQAPAAKRPITHADYEIWNTMTGVKLSPDGRYLAYRLAPPEGDADIVIRTLTTGAEIRIPTGGRPATPPATPADPSAPPPEPAPAPEATAGTGPAGGPQFSPDSKLLLVPLTPTKAELDKAKADKVKTDEMPKAALAIIELETGKIVTRVEHVRAFSVYGPGTGLLVYQKEPKPEDMPKTDTRPKEVAPAPAQPRGPGTRQRPPGAGGPTGGATPAPRLTFGTDLVVRNLATGSETLFADVAEYSITKDVKQIVFTVQSKSAGRNGVYVAPLTGAAVPTALTSSLGRFSRLTWNEGQSKLAFFVGDPPPAPPPSAAVTGAVAVPAPGPTKVRVFVWDRTATPPVVNPMAVVASAVVHVAGAAPAEEILGASVPGLKSGWAIVDRSGLRFSTDGLKLEVATAPVLSRESVAAPETPPSAPAEPPAATPGTPRGPARADADKVELDIWHWKDDYVQPMQKIRSAADRMRTYRAVYFLDTKQFRHLSDADTDVFVPSHGDWGLASNDKRFRGQQWLSPTPRDYSLVNVRTGEAKPILAGQDSAVFRSPDGKSLVAFDGHDWHGLSVPVGQKANLTAKLPTTFFNEEFDSPSTPPPYGMAGWTNDGKYALLEDRFDIWKVAIDGSEAVNLTGTGTGKNRKIRYRHVRLAEPEEGEDRGVDLTKPMLLAVENLVTHDTGFYRMEPGSRPKLLVMGARRYGTPTKAKSADTMIFTVSTFYDHPDYYVADKDFHEIRRVTNANPKVREFNWGKAELIHYHSADGAPLSGILIKPEDFDPMKKYPMMVYIYERLSGGLHNFTLPKAGTSINPTYYASNGYLVFMPDIKYTVGAPGQSALKCVLPAIQAVADKGYVNEAAIGIQGHSWGGYQIAYLVTQTGRFKAAAAGAPVSDMVSAYGGIRWGTGLPRQFQYERTQSRIGKTLWETPMKYIENSPIFMADRVQTPLMMLHNDQDDAVPWYQGIEYYLALRRLGKEVYLLNYNGELHGLRKKANQRDYTLRMQQFFDHHLKGAPAPEWMAKGVPYNERDKEKEQWKKLFGLEKKAQ</sequence>
<accession>A0A225DYA5</accession>
<name>A0A225DYA5_9BACT</name>
<feature type="region of interest" description="Disordered" evidence="2">
    <location>
        <begin position="434"/>
        <end position="464"/>
    </location>
</feature>
<proteinExistence type="predicted"/>
<dbReference type="AlphaFoldDB" id="A0A225DYA5"/>
<dbReference type="GO" id="GO:0004252">
    <property type="term" value="F:serine-type endopeptidase activity"/>
    <property type="evidence" value="ECO:0007669"/>
    <property type="project" value="TreeGrafter"/>
</dbReference>
<feature type="domain" description="Peptidase S9 prolyl oligopeptidase catalytic" evidence="3">
    <location>
        <begin position="854"/>
        <end position="1031"/>
    </location>
</feature>
<comment type="caution">
    <text evidence="4">The sequence shown here is derived from an EMBL/GenBank/DDBJ whole genome shotgun (WGS) entry which is preliminary data.</text>
</comment>
<feature type="region of interest" description="Disordered" evidence="2">
    <location>
        <begin position="84"/>
        <end position="132"/>
    </location>
</feature>
<feature type="compositionally biased region" description="Pro residues" evidence="2">
    <location>
        <begin position="93"/>
        <end position="112"/>
    </location>
</feature>
<feature type="region of interest" description="Disordered" evidence="2">
    <location>
        <begin position="194"/>
        <end position="245"/>
    </location>
</feature>
<organism evidence="4 5">
    <name type="scientific">Fimbriiglobus ruber</name>
    <dbReference type="NCBI Taxonomy" id="1908690"/>
    <lineage>
        <taxon>Bacteria</taxon>
        <taxon>Pseudomonadati</taxon>
        <taxon>Planctomycetota</taxon>
        <taxon>Planctomycetia</taxon>
        <taxon>Gemmatales</taxon>
        <taxon>Gemmataceae</taxon>
        <taxon>Fimbriiglobus</taxon>
    </lineage>
</organism>
<dbReference type="SUPFAM" id="SSF53474">
    <property type="entry name" value="alpha/beta-Hydrolases"/>
    <property type="match status" value="1"/>
</dbReference>
<dbReference type="PANTHER" id="PTHR42776:SF4">
    <property type="entry name" value="ACYLAMINO-ACID-RELEASING ENZYME"/>
    <property type="match status" value="1"/>
</dbReference>
<dbReference type="InterPro" id="IPR001375">
    <property type="entry name" value="Peptidase_S9_cat"/>
</dbReference>
<keyword evidence="1" id="KW-0378">Hydrolase</keyword>
<dbReference type="GO" id="GO:0006508">
    <property type="term" value="P:proteolysis"/>
    <property type="evidence" value="ECO:0007669"/>
    <property type="project" value="InterPro"/>
</dbReference>
<feature type="compositionally biased region" description="Basic and acidic residues" evidence="2">
    <location>
        <begin position="197"/>
        <end position="213"/>
    </location>
</feature>
<evidence type="ECO:0000313" key="5">
    <source>
        <dbReference type="Proteomes" id="UP000214646"/>
    </source>
</evidence>
<dbReference type="InterPro" id="IPR029058">
    <property type="entry name" value="AB_hydrolase_fold"/>
</dbReference>
<protein>
    <submittedName>
        <fullName evidence="4">Acylamino-acid-releasing enzyme</fullName>
    </submittedName>
</protein>
<feature type="compositionally biased region" description="Pro residues" evidence="2">
    <location>
        <begin position="440"/>
        <end position="452"/>
    </location>
</feature>
<evidence type="ECO:0000313" key="4">
    <source>
        <dbReference type="EMBL" id="OWK44554.1"/>
    </source>
</evidence>